<evidence type="ECO:0000313" key="9">
    <source>
        <dbReference type="Proteomes" id="UP000503297"/>
    </source>
</evidence>
<accession>A0A6M8IW22</accession>
<dbReference type="FunFam" id="3.40.30.10:FF:000001">
    <property type="entry name" value="Thioredoxin"/>
    <property type="match status" value="1"/>
</dbReference>
<name>A0A6M8IW22_9ACTN</name>
<dbReference type="InterPro" id="IPR005746">
    <property type="entry name" value="Thioredoxin"/>
</dbReference>
<evidence type="ECO:0000256" key="1">
    <source>
        <dbReference type="ARBA" id="ARBA00008987"/>
    </source>
</evidence>
<dbReference type="PROSITE" id="PS00194">
    <property type="entry name" value="THIOREDOXIN_1"/>
    <property type="match status" value="1"/>
</dbReference>
<dbReference type="KEGG" id="bwa:HLV38_00895"/>
<sequence length="102" mass="10982">MSEMISTANFQEKVLDASTPVLVDFFATWCGPCKMMAPVVDEIAAEEAGKVAVYKIDIDENPEVAQRYGVMSIPTFIAFEGGEVKGQVVGAQPKQALLDLLA</sequence>
<dbReference type="GO" id="GO:0015035">
    <property type="term" value="F:protein-disulfide reductase activity"/>
    <property type="evidence" value="ECO:0007669"/>
    <property type="project" value="UniProtKB-UniRule"/>
</dbReference>
<comment type="similarity">
    <text evidence="1 7">Belongs to the thioredoxin family.</text>
</comment>
<dbReference type="NCBIfam" id="TIGR01068">
    <property type="entry name" value="thioredoxin"/>
    <property type="match status" value="1"/>
</dbReference>
<dbReference type="PRINTS" id="PR00421">
    <property type="entry name" value="THIOREDOXIN"/>
</dbReference>
<keyword evidence="4" id="KW-1015">Disulfide bond</keyword>
<evidence type="ECO:0000256" key="4">
    <source>
        <dbReference type="ARBA" id="ARBA00023157"/>
    </source>
</evidence>
<protein>
    <recommendedName>
        <fullName evidence="6 7">Thioredoxin</fullName>
    </recommendedName>
</protein>
<dbReference type="GO" id="GO:0005737">
    <property type="term" value="C:cytoplasm"/>
    <property type="evidence" value="ECO:0007669"/>
    <property type="project" value="TreeGrafter"/>
</dbReference>
<keyword evidence="5" id="KW-0676">Redox-active center</keyword>
<dbReference type="CDD" id="cd02947">
    <property type="entry name" value="TRX_family"/>
    <property type="match status" value="1"/>
</dbReference>
<dbReference type="RefSeq" id="WP_172165393.1">
    <property type="nucleotide sequence ID" value="NZ_CP053716.1"/>
</dbReference>
<dbReference type="InterPro" id="IPR036249">
    <property type="entry name" value="Thioredoxin-like_sf"/>
</dbReference>
<dbReference type="SUPFAM" id="SSF52833">
    <property type="entry name" value="Thioredoxin-like"/>
    <property type="match status" value="1"/>
</dbReference>
<dbReference type="Gene3D" id="3.40.30.10">
    <property type="entry name" value="Glutaredoxin"/>
    <property type="match status" value="1"/>
</dbReference>
<dbReference type="AlphaFoldDB" id="A0A6M8IW22"/>
<dbReference type="InterPro" id="IPR017937">
    <property type="entry name" value="Thioredoxin_CS"/>
</dbReference>
<keyword evidence="2" id="KW-0813">Transport</keyword>
<evidence type="ECO:0000256" key="6">
    <source>
        <dbReference type="NCBIfam" id="TIGR01068"/>
    </source>
</evidence>
<evidence type="ECO:0000256" key="2">
    <source>
        <dbReference type="ARBA" id="ARBA00022448"/>
    </source>
</evidence>
<dbReference type="PANTHER" id="PTHR45663:SF11">
    <property type="entry name" value="GEO12009P1"/>
    <property type="match status" value="1"/>
</dbReference>
<keyword evidence="9" id="KW-1185">Reference proteome</keyword>
<organism evidence="8 9">
    <name type="scientific">Berryella wangjianweii</name>
    <dbReference type="NCBI Taxonomy" id="2734634"/>
    <lineage>
        <taxon>Bacteria</taxon>
        <taxon>Bacillati</taxon>
        <taxon>Actinomycetota</taxon>
        <taxon>Coriobacteriia</taxon>
        <taxon>Eggerthellales</taxon>
        <taxon>Eggerthellaceae</taxon>
        <taxon>Berryella</taxon>
    </lineage>
</organism>
<dbReference type="PANTHER" id="PTHR45663">
    <property type="entry name" value="GEO12009P1"/>
    <property type="match status" value="1"/>
</dbReference>
<dbReference type="PROSITE" id="PS51352">
    <property type="entry name" value="THIOREDOXIN_2"/>
    <property type="match status" value="1"/>
</dbReference>
<keyword evidence="3" id="KW-0249">Electron transport</keyword>
<evidence type="ECO:0000256" key="5">
    <source>
        <dbReference type="ARBA" id="ARBA00023284"/>
    </source>
</evidence>
<evidence type="ECO:0000256" key="7">
    <source>
        <dbReference type="PIRNR" id="PIRNR000077"/>
    </source>
</evidence>
<evidence type="ECO:0000313" key="8">
    <source>
        <dbReference type="EMBL" id="QKF06835.1"/>
    </source>
</evidence>
<dbReference type="EMBL" id="CP053716">
    <property type="protein sequence ID" value="QKF06835.1"/>
    <property type="molecule type" value="Genomic_DNA"/>
</dbReference>
<reference evidence="9" key="1">
    <citation type="submission" date="2020-05" db="EMBL/GenBank/DDBJ databases">
        <title>Novel species in genus Nocardioides.</title>
        <authorList>
            <person name="Zhang G."/>
        </authorList>
    </citation>
    <scope>NUCLEOTIDE SEQUENCE [LARGE SCALE GENOMIC DNA]</scope>
    <source>
        <strain evidence="9">zg-1050</strain>
    </source>
</reference>
<dbReference type="PIRSF" id="PIRSF000077">
    <property type="entry name" value="Thioredoxin"/>
    <property type="match status" value="1"/>
</dbReference>
<proteinExistence type="inferred from homology"/>
<dbReference type="Proteomes" id="UP000503297">
    <property type="component" value="Chromosome"/>
</dbReference>
<dbReference type="InterPro" id="IPR013766">
    <property type="entry name" value="Thioredoxin_domain"/>
</dbReference>
<dbReference type="Pfam" id="PF00085">
    <property type="entry name" value="Thioredoxin"/>
    <property type="match status" value="1"/>
</dbReference>
<gene>
    <name evidence="8" type="primary">trxA</name>
    <name evidence="8" type="ORF">HLV38_00895</name>
</gene>
<evidence type="ECO:0000256" key="3">
    <source>
        <dbReference type="ARBA" id="ARBA00022982"/>
    </source>
</evidence>